<dbReference type="InterPro" id="IPR003675">
    <property type="entry name" value="Rce1/LyrA-like_dom"/>
</dbReference>
<evidence type="ECO:0000313" key="3">
    <source>
        <dbReference type="EMBL" id="UJG41051.1"/>
    </source>
</evidence>
<feature type="transmembrane region" description="Helical" evidence="1">
    <location>
        <begin position="209"/>
        <end position="227"/>
    </location>
</feature>
<dbReference type="GO" id="GO:0008237">
    <property type="term" value="F:metallopeptidase activity"/>
    <property type="evidence" value="ECO:0007669"/>
    <property type="project" value="UniProtKB-KW"/>
</dbReference>
<sequence length="328" mass="38197">MLKQKRNKKIVCALTMTSLREIIKPNKKFNLINLDEKKTVEFWIICLVVVIDLIFSVIINLVIYRFGIFNWIYDITGFVTPTMLAYTILYLVIIGLLIIYLGKLKPKDLGFSTSKLWQGVLIVFVGWFIIQIAGVIYSLIISGTLTIDSYMVQSSAKLIIIKNVVQWFFNAPFEEFLFREFLLTQLYLQFKNRLIDDPKSVKKSLTRSLIISQLIFSFMHIPNRILWVVSSESYTVKEIIWAAVNPLQYGVLFLIGLTFAMLYHRTDNIFIVIGIHALFNEPNSLFFPKWIGSILIYVLAIIIILFYPFFLSKYSKEKEIIIEKDKIP</sequence>
<keyword evidence="1" id="KW-0812">Transmembrane</keyword>
<dbReference type="PANTHER" id="PTHR39430:SF1">
    <property type="entry name" value="PROTEASE"/>
    <property type="match status" value="1"/>
</dbReference>
<accession>A0A9Y1FLI8</accession>
<keyword evidence="3" id="KW-0645">Protease</keyword>
<dbReference type="EMBL" id="CP084166">
    <property type="protein sequence ID" value="UJG41051.1"/>
    <property type="molecule type" value="Genomic_DNA"/>
</dbReference>
<dbReference type="Pfam" id="PF02517">
    <property type="entry name" value="Rce1-like"/>
    <property type="match status" value="1"/>
</dbReference>
<evidence type="ECO:0000259" key="2">
    <source>
        <dbReference type="Pfam" id="PF02517"/>
    </source>
</evidence>
<dbReference type="Proteomes" id="UP001201020">
    <property type="component" value="Chromosome"/>
</dbReference>
<dbReference type="AlphaFoldDB" id="A0A9Y1FLI8"/>
<feature type="transmembrane region" description="Helical" evidence="1">
    <location>
        <begin position="239"/>
        <end position="262"/>
    </location>
</feature>
<reference evidence="3" key="1">
    <citation type="journal article" date="2022" name="Nat. Microbiol.">
        <title>Unique mobile elements and scalable gene flow at the prokaryote-eukaryote boundary revealed by circularized Asgard archaea genomes.</title>
        <authorList>
            <person name="Wu F."/>
            <person name="Speth D.R."/>
            <person name="Philosof A."/>
            <person name="Cremiere A."/>
            <person name="Narayanan A."/>
            <person name="Barco R.A."/>
            <person name="Connon S.A."/>
            <person name="Amend J.P."/>
            <person name="Antoshechkin I.A."/>
            <person name="Orphan V.J."/>
        </authorList>
    </citation>
    <scope>NUCLEOTIDE SEQUENCE</scope>
    <source>
        <strain evidence="3">PM71</strain>
    </source>
</reference>
<keyword evidence="3" id="KW-0482">Metalloprotease</keyword>
<name>A0A9Y1FLI8_9ARCH</name>
<evidence type="ECO:0000256" key="1">
    <source>
        <dbReference type="SAM" id="Phobius"/>
    </source>
</evidence>
<keyword evidence="1" id="KW-1133">Transmembrane helix</keyword>
<gene>
    <name evidence="3" type="ORF">K9W45_00995</name>
</gene>
<protein>
    <submittedName>
        <fullName evidence="3">CPBP family intramembrane metalloprotease</fullName>
    </submittedName>
</protein>
<keyword evidence="1" id="KW-0472">Membrane</keyword>
<feature type="transmembrane region" description="Helical" evidence="1">
    <location>
        <begin position="121"/>
        <end position="147"/>
    </location>
</feature>
<organism evidence="3">
    <name type="scientific">Candidatus Heimdallarchaeum aukensis</name>
    <dbReference type="NCBI Taxonomy" id="2876573"/>
    <lineage>
        <taxon>Archaea</taxon>
        <taxon>Promethearchaeati</taxon>
        <taxon>Candidatus Heimdallarchaeota</taxon>
        <taxon>Candidatus Heimdallarchaeia (ex Rinke et al. 2021) (nom. nud.)</taxon>
        <taxon>Candidatus Heimdallarchaeales</taxon>
        <taxon>Candidatus Heimdallarchaeaceae</taxon>
        <taxon>Candidatus Heimdallarchaeum</taxon>
    </lineage>
</organism>
<keyword evidence="3" id="KW-0378">Hydrolase</keyword>
<proteinExistence type="predicted"/>
<feature type="domain" description="CAAX prenyl protease 2/Lysostaphin resistance protein A-like" evidence="2">
    <location>
        <begin position="162"/>
        <end position="280"/>
    </location>
</feature>
<dbReference type="GO" id="GO:0080120">
    <property type="term" value="P:CAAX-box protein maturation"/>
    <property type="evidence" value="ECO:0007669"/>
    <property type="project" value="UniProtKB-ARBA"/>
</dbReference>
<feature type="transmembrane region" description="Helical" evidence="1">
    <location>
        <begin position="42"/>
        <end position="63"/>
    </location>
</feature>
<feature type="transmembrane region" description="Helical" evidence="1">
    <location>
        <begin position="294"/>
        <end position="311"/>
    </location>
</feature>
<feature type="transmembrane region" description="Helical" evidence="1">
    <location>
        <begin position="83"/>
        <end position="101"/>
    </location>
</feature>
<dbReference type="PANTHER" id="PTHR39430">
    <property type="entry name" value="MEMBRANE-ASSOCIATED PROTEASE-RELATED"/>
    <property type="match status" value="1"/>
</dbReference>
<dbReference type="GO" id="GO:0004175">
    <property type="term" value="F:endopeptidase activity"/>
    <property type="evidence" value="ECO:0007669"/>
    <property type="project" value="UniProtKB-ARBA"/>
</dbReference>